<dbReference type="Proteomes" id="UP000636505">
    <property type="component" value="Unassembled WGS sequence"/>
</dbReference>
<dbReference type="InterPro" id="IPR038731">
    <property type="entry name" value="RgtA/B/C-like"/>
</dbReference>
<feature type="transmembrane region" description="Helical" evidence="8">
    <location>
        <begin position="174"/>
        <end position="192"/>
    </location>
</feature>
<evidence type="ECO:0000256" key="5">
    <source>
        <dbReference type="ARBA" id="ARBA00022692"/>
    </source>
</evidence>
<dbReference type="GO" id="GO:0009103">
    <property type="term" value="P:lipopolysaccharide biosynthetic process"/>
    <property type="evidence" value="ECO:0007669"/>
    <property type="project" value="UniProtKB-ARBA"/>
</dbReference>
<keyword evidence="3" id="KW-0328">Glycosyltransferase</keyword>
<dbReference type="GO" id="GO:0005886">
    <property type="term" value="C:plasma membrane"/>
    <property type="evidence" value="ECO:0007669"/>
    <property type="project" value="UniProtKB-SubCell"/>
</dbReference>
<organism evidence="10 11">
    <name type="scientific">Vasconcelosia minhoensis LEGE 07310</name>
    <dbReference type="NCBI Taxonomy" id="915328"/>
    <lineage>
        <taxon>Bacteria</taxon>
        <taxon>Bacillati</taxon>
        <taxon>Cyanobacteriota</taxon>
        <taxon>Cyanophyceae</taxon>
        <taxon>Nodosilineales</taxon>
        <taxon>Cymatolegaceae</taxon>
        <taxon>Vasconcelosia</taxon>
        <taxon>Vasconcelosia minhoensis</taxon>
    </lineage>
</organism>
<gene>
    <name evidence="10" type="ORF">IQ241_18575</name>
</gene>
<dbReference type="GO" id="GO:0016763">
    <property type="term" value="F:pentosyltransferase activity"/>
    <property type="evidence" value="ECO:0007669"/>
    <property type="project" value="TreeGrafter"/>
</dbReference>
<accession>A0A8J7ARM6</accession>
<feature type="transmembrane region" description="Helical" evidence="8">
    <location>
        <begin position="330"/>
        <end position="349"/>
    </location>
</feature>
<feature type="transmembrane region" description="Helical" evidence="8">
    <location>
        <begin position="239"/>
        <end position="264"/>
    </location>
</feature>
<dbReference type="RefSeq" id="WP_193910067.1">
    <property type="nucleotide sequence ID" value="NZ_JADEXG010000051.1"/>
</dbReference>
<proteinExistence type="predicted"/>
<dbReference type="AlphaFoldDB" id="A0A8J7ARM6"/>
<dbReference type="EMBL" id="JADEXG010000051">
    <property type="protein sequence ID" value="MBE9079276.1"/>
    <property type="molecule type" value="Genomic_DNA"/>
</dbReference>
<evidence type="ECO:0000256" key="2">
    <source>
        <dbReference type="ARBA" id="ARBA00022475"/>
    </source>
</evidence>
<comment type="subcellular location">
    <subcellularLocation>
        <location evidence="1">Cell membrane</location>
        <topology evidence="1">Multi-pass membrane protein</topology>
    </subcellularLocation>
</comment>
<dbReference type="PANTHER" id="PTHR33908">
    <property type="entry name" value="MANNOSYLTRANSFERASE YKCB-RELATED"/>
    <property type="match status" value="1"/>
</dbReference>
<feature type="transmembrane region" description="Helical" evidence="8">
    <location>
        <begin position="150"/>
        <end position="168"/>
    </location>
</feature>
<feature type="transmembrane region" description="Helical" evidence="8">
    <location>
        <begin position="204"/>
        <end position="227"/>
    </location>
</feature>
<keyword evidence="4" id="KW-0808">Transferase</keyword>
<keyword evidence="2" id="KW-1003">Cell membrane</keyword>
<sequence>MGWPTLWLGLVVLGVVFRLTLIGQPVYWVDEVATSMRVAGYTRAEVVQWVATGQPLGVTDLQQFQMLRDSLGERLGQRGWSDTLYALSQSPEHSPLYFLLARVWAQLFGSSVVAMRSLSVGFSLLTLPVMYGFCRRLFAARFRLIRASRLGWTATALLAISPFFVAYAKEARPYSLWALLLLLLCDVLWQALQANRRRHWLAYGVVLTLSLYTSLLTMFVLLGQGLYVWANQRSRWRPYLWATGGGLLAFSPWVGLMLTAWQTLEGNTTWAQETIPLWALAAIWLHNLAVLVFDFPVATQLPGLAAQMGTATVIVCFMGYALYRLWRVPAIGGLGLALAVSTPGSLMLLDLIRGGQLSTAARYFIPGYLGLLIAIAYLLSQSWLRPTPLAQRRRWQLIAAALIGVSLLSCLVQGRHSPRYQKSRNLSNPAIVAQVNQARSPLLIATADQVLDLISLSYQLQPDVTICVLPQLDQFERVLTRHAVPGQPVFLFNPSEPLRQQAQAAGQALKPIFQPEKLISRELGLTLWQADPAKVVD</sequence>
<evidence type="ECO:0000256" key="8">
    <source>
        <dbReference type="SAM" id="Phobius"/>
    </source>
</evidence>
<evidence type="ECO:0000313" key="10">
    <source>
        <dbReference type="EMBL" id="MBE9079276.1"/>
    </source>
</evidence>
<evidence type="ECO:0000313" key="11">
    <source>
        <dbReference type="Proteomes" id="UP000636505"/>
    </source>
</evidence>
<feature type="transmembrane region" description="Helical" evidence="8">
    <location>
        <begin position="304"/>
        <end position="323"/>
    </location>
</feature>
<evidence type="ECO:0000256" key="1">
    <source>
        <dbReference type="ARBA" id="ARBA00004651"/>
    </source>
</evidence>
<feature type="domain" description="Glycosyltransferase RgtA/B/C/D-like" evidence="9">
    <location>
        <begin position="93"/>
        <end position="254"/>
    </location>
</feature>
<evidence type="ECO:0000256" key="6">
    <source>
        <dbReference type="ARBA" id="ARBA00022989"/>
    </source>
</evidence>
<evidence type="ECO:0000259" key="9">
    <source>
        <dbReference type="Pfam" id="PF13231"/>
    </source>
</evidence>
<evidence type="ECO:0000256" key="3">
    <source>
        <dbReference type="ARBA" id="ARBA00022676"/>
    </source>
</evidence>
<feature type="transmembrane region" description="Helical" evidence="8">
    <location>
        <begin position="6"/>
        <end position="29"/>
    </location>
</feature>
<feature type="transmembrane region" description="Helical" evidence="8">
    <location>
        <begin position="276"/>
        <end position="298"/>
    </location>
</feature>
<evidence type="ECO:0000256" key="7">
    <source>
        <dbReference type="ARBA" id="ARBA00023136"/>
    </source>
</evidence>
<reference evidence="10" key="1">
    <citation type="submission" date="2020-10" db="EMBL/GenBank/DDBJ databases">
        <authorList>
            <person name="Castelo-Branco R."/>
            <person name="Eusebio N."/>
            <person name="Adriana R."/>
            <person name="Vieira A."/>
            <person name="Brugerolle De Fraissinette N."/>
            <person name="Rezende De Castro R."/>
            <person name="Schneider M.P."/>
            <person name="Vasconcelos V."/>
            <person name="Leao P.N."/>
        </authorList>
    </citation>
    <scope>NUCLEOTIDE SEQUENCE</scope>
    <source>
        <strain evidence="10">LEGE 07310</strain>
    </source>
</reference>
<evidence type="ECO:0000256" key="4">
    <source>
        <dbReference type="ARBA" id="ARBA00022679"/>
    </source>
</evidence>
<comment type="caution">
    <text evidence="10">The sequence shown here is derived from an EMBL/GenBank/DDBJ whole genome shotgun (WGS) entry which is preliminary data.</text>
</comment>
<keyword evidence="5 8" id="KW-0812">Transmembrane</keyword>
<feature type="transmembrane region" description="Helical" evidence="8">
    <location>
        <begin position="361"/>
        <end position="383"/>
    </location>
</feature>
<feature type="transmembrane region" description="Helical" evidence="8">
    <location>
        <begin position="395"/>
        <end position="414"/>
    </location>
</feature>
<name>A0A8J7ARM6_9CYAN</name>
<protein>
    <submittedName>
        <fullName evidence="10">Glycosyltransferase family 39 protein</fullName>
    </submittedName>
</protein>
<dbReference type="InterPro" id="IPR050297">
    <property type="entry name" value="LipidA_mod_glycosyltrf_83"/>
</dbReference>
<dbReference type="PANTHER" id="PTHR33908:SF11">
    <property type="entry name" value="MEMBRANE PROTEIN"/>
    <property type="match status" value="1"/>
</dbReference>
<dbReference type="Pfam" id="PF13231">
    <property type="entry name" value="PMT_2"/>
    <property type="match status" value="1"/>
</dbReference>
<keyword evidence="6 8" id="KW-1133">Transmembrane helix</keyword>
<feature type="transmembrane region" description="Helical" evidence="8">
    <location>
        <begin position="120"/>
        <end position="138"/>
    </location>
</feature>
<keyword evidence="7 8" id="KW-0472">Membrane</keyword>
<keyword evidence="11" id="KW-1185">Reference proteome</keyword>